<gene>
    <name evidence="1" type="ORF">HY544_03570</name>
</gene>
<sequence length="45" mass="5129">MPFECESNTCSTDVCMNLQKQFREQGNIARQILDWLSGIFGFAAK</sequence>
<evidence type="ECO:0000313" key="1">
    <source>
        <dbReference type="EMBL" id="MBI4210556.1"/>
    </source>
</evidence>
<accession>A0A8T3YMN6</accession>
<dbReference type="Proteomes" id="UP000732298">
    <property type="component" value="Unassembled WGS sequence"/>
</dbReference>
<evidence type="ECO:0000313" key="2">
    <source>
        <dbReference type="Proteomes" id="UP000732298"/>
    </source>
</evidence>
<dbReference type="AlphaFoldDB" id="A0A8T3YMN6"/>
<dbReference type="EMBL" id="JACQPB010000035">
    <property type="protein sequence ID" value="MBI4210556.1"/>
    <property type="molecule type" value="Genomic_DNA"/>
</dbReference>
<comment type="caution">
    <text evidence="1">The sequence shown here is derived from an EMBL/GenBank/DDBJ whole genome shotgun (WGS) entry which is preliminary data.</text>
</comment>
<name>A0A8T3YMN6_9ARCH</name>
<proteinExistence type="predicted"/>
<reference evidence="1" key="1">
    <citation type="submission" date="2020-07" db="EMBL/GenBank/DDBJ databases">
        <title>Huge and variable diversity of episymbiotic CPR bacteria and DPANN archaea in groundwater ecosystems.</title>
        <authorList>
            <person name="He C.Y."/>
            <person name="Keren R."/>
            <person name="Whittaker M."/>
            <person name="Farag I.F."/>
            <person name="Doudna J."/>
            <person name="Cate J.H.D."/>
            <person name="Banfield J.F."/>
        </authorList>
    </citation>
    <scope>NUCLEOTIDE SEQUENCE</scope>
    <source>
        <strain evidence="1">NC_groundwater_1296_Ag_S-0.2um_52_80</strain>
    </source>
</reference>
<protein>
    <submittedName>
        <fullName evidence="1">Uncharacterized protein</fullName>
    </submittedName>
</protein>
<organism evidence="1 2">
    <name type="scientific">Candidatus Iainarchaeum sp</name>
    <dbReference type="NCBI Taxonomy" id="3101447"/>
    <lineage>
        <taxon>Archaea</taxon>
        <taxon>Candidatus Iainarchaeota</taxon>
        <taxon>Candidatus Iainarchaeia</taxon>
        <taxon>Candidatus Iainarchaeales</taxon>
        <taxon>Candidatus Iainarchaeaceae</taxon>
        <taxon>Candidatus Iainarchaeum</taxon>
    </lineage>
</organism>